<keyword evidence="8" id="KW-0723">Serine/threonine-protein kinase</keyword>
<feature type="binding site" evidence="5">
    <location>
        <position position="41"/>
    </location>
    <ligand>
        <name>ATP</name>
        <dbReference type="ChEBI" id="CHEBI:30616"/>
    </ligand>
</feature>
<evidence type="ECO:0000256" key="4">
    <source>
        <dbReference type="ARBA" id="ARBA00022840"/>
    </source>
</evidence>
<evidence type="ECO:0000259" key="7">
    <source>
        <dbReference type="PROSITE" id="PS50011"/>
    </source>
</evidence>
<keyword evidence="9" id="KW-1185">Reference proteome</keyword>
<keyword evidence="4 5" id="KW-0067">ATP-binding</keyword>
<evidence type="ECO:0000313" key="8">
    <source>
        <dbReference type="EMBL" id="KFI72142.1"/>
    </source>
</evidence>
<protein>
    <submittedName>
        <fullName evidence="8">Serine/threonine protein kinase</fullName>
        <ecNumber evidence="8">2.7.11.1</ecNumber>
    </submittedName>
</protein>
<keyword evidence="3 8" id="KW-0418">Kinase</keyword>
<keyword evidence="1 8" id="KW-0808">Transferase</keyword>
<evidence type="ECO:0000256" key="3">
    <source>
        <dbReference type="ARBA" id="ARBA00022777"/>
    </source>
</evidence>
<dbReference type="Proteomes" id="UP000029014">
    <property type="component" value="Unassembled WGS sequence"/>
</dbReference>
<name>A0A087BM92_9BIFI</name>
<dbReference type="RefSeq" id="WP_022860790.1">
    <property type="nucleotide sequence ID" value="NZ_JGZD01000009.1"/>
</dbReference>
<dbReference type="InterPro" id="IPR017441">
    <property type="entry name" value="Protein_kinase_ATP_BS"/>
</dbReference>
<organism evidence="8 9">
    <name type="scientific">Bifidobacterium minimum</name>
    <dbReference type="NCBI Taxonomy" id="1693"/>
    <lineage>
        <taxon>Bacteria</taxon>
        <taxon>Bacillati</taxon>
        <taxon>Actinomycetota</taxon>
        <taxon>Actinomycetes</taxon>
        <taxon>Bifidobacteriales</taxon>
        <taxon>Bifidobacteriaceae</taxon>
        <taxon>Bifidobacterium</taxon>
    </lineage>
</organism>
<dbReference type="PROSITE" id="PS50011">
    <property type="entry name" value="PROTEIN_KINASE_DOM"/>
    <property type="match status" value="1"/>
</dbReference>
<evidence type="ECO:0000256" key="5">
    <source>
        <dbReference type="PROSITE-ProRule" id="PRU10141"/>
    </source>
</evidence>
<comment type="caution">
    <text evidence="8">The sequence shown here is derived from an EMBL/GenBank/DDBJ whole genome shotgun (WGS) entry which is preliminary data.</text>
</comment>
<dbReference type="STRING" id="1693.BMIN_0031"/>
<dbReference type="EMBL" id="JGZD01000009">
    <property type="protein sequence ID" value="KFI72142.1"/>
    <property type="molecule type" value="Genomic_DNA"/>
</dbReference>
<dbReference type="InterPro" id="IPR011009">
    <property type="entry name" value="Kinase-like_dom_sf"/>
</dbReference>
<dbReference type="Pfam" id="PF00069">
    <property type="entry name" value="Pkinase"/>
    <property type="match status" value="1"/>
</dbReference>
<dbReference type="CDD" id="cd14014">
    <property type="entry name" value="STKc_PknB_like"/>
    <property type="match status" value="1"/>
</dbReference>
<dbReference type="EC" id="2.7.11.1" evidence="8"/>
<dbReference type="GO" id="GO:0004674">
    <property type="term" value="F:protein serine/threonine kinase activity"/>
    <property type="evidence" value="ECO:0007669"/>
    <property type="project" value="UniProtKB-KW"/>
</dbReference>
<evidence type="ECO:0000256" key="6">
    <source>
        <dbReference type="SAM" id="Phobius"/>
    </source>
</evidence>
<dbReference type="PROSITE" id="PS00107">
    <property type="entry name" value="PROTEIN_KINASE_ATP"/>
    <property type="match status" value="1"/>
</dbReference>
<dbReference type="Gene3D" id="1.10.510.10">
    <property type="entry name" value="Transferase(Phosphotransferase) domain 1"/>
    <property type="match status" value="1"/>
</dbReference>
<keyword evidence="6" id="KW-0472">Membrane</keyword>
<dbReference type="PANTHER" id="PTHR43289">
    <property type="entry name" value="MITOGEN-ACTIVATED PROTEIN KINASE KINASE KINASE 20-RELATED"/>
    <property type="match status" value="1"/>
</dbReference>
<sequence>MVVVNELIRHRYRILGEIGAGGMSVVHLARDERLNKLWAVKQIRGSSDPVRRDLVVRSLTVEAAMIKGLDHPAIPRIVDLIDDDGDLLVVMDYVEGRTLESIIDSDGPQREDDVADWGVQLCDVLEYLHARRPPVVFRDMKPSNVMLTPDGMVKLIDFGIALESGTEDRPHIGDDRTLGTPGYGAPEQFDPNASVDSRADVYALGATLFHLLTGSDPRRNAIVTVRTIRPGLSEGMERIISRATSACPGDRYAGCVEMAYDLLHYRERDRAHRLMLVRRWRGFLAAVVAVAACLAFGGASLIGAAYVTAIDFDHWMRVGSQSTRPDHARAAYLTAIGIKPSSTAPYGRLIALYTADGILSDAEEYEYNTVITQNAELLRADADEWAALSYETGKMYWYYYAGSSERSTADPPSAEGDQRYARMRAASQWMRDAASNTGFAERSMAGVYADIAEFNMGIVPRINDGSDRGEYGPYFGRLKNLVTAAGRGGNDVLGMDSANLALAAMQVYPRKFRADGVDRADMERLLESVGALIESTVPTTESLDGQRRDAIEGLPCARSAVDNAFVDVTGASR</sequence>
<dbReference type="GO" id="GO:0005524">
    <property type="term" value="F:ATP binding"/>
    <property type="evidence" value="ECO:0007669"/>
    <property type="project" value="UniProtKB-UniRule"/>
</dbReference>
<keyword evidence="6" id="KW-0812">Transmembrane</keyword>
<gene>
    <name evidence="8" type="ORF">BMIN_0031</name>
</gene>
<feature type="domain" description="Protein kinase" evidence="7">
    <location>
        <begin position="12"/>
        <end position="263"/>
    </location>
</feature>
<proteinExistence type="predicted"/>
<dbReference type="AlphaFoldDB" id="A0A087BM92"/>
<dbReference type="SUPFAM" id="SSF56112">
    <property type="entry name" value="Protein kinase-like (PK-like)"/>
    <property type="match status" value="1"/>
</dbReference>
<evidence type="ECO:0000256" key="2">
    <source>
        <dbReference type="ARBA" id="ARBA00022741"/>
    </source>
</evidence>
<keyword evidence="2 5" id="KW-0547">Nucleotide-binding</keyword>
<reference evidence="8 9" key="1">
    <citation type="submission" date="2014-03" db="EMBL/GenBank/DDBJ databases">
        <title>Genomics of Bifidobacteria.</title>
        <authorList>
            <person name="Ventura M."/>
            <person name="Milani C."/>
            <person name="Lugli G.A."/>
        </authorList>
    </citation>
    <scope>NUCLEOTIDE SEQUENCE [LARGE SCALE GENOMIC DNA]</scope>
    <source>
        <strain evidence="8 9">LMG 11592</strain>
    </source>
</reference>
<dbReference type="SMART" id="SM00220">
    <property type="entry name" value="S_TKc"/>
    <property type="match status" value="1"/>
</dbReference>
<dbReference type="InterPro" id="IPR000719">
    <property type="entry name" value="Prot_kinase_dom"/>
</dbReference>
<keyword evidence="6" id="KW-1133">Transmembrane helix</keyword>
<dbReference type="PANTHER" id="PTHR43289:SF34">
    <property type="entry name" value="SERINE_THREONINE-PROTEIN KINASE YBDM-RELATED"/>
    <property type="match status" value="1"/>
</dbReference>
<dbReference type="Gene3D" id="3.30.200.20">
    <property type="entry name" value="Phosphorylase Kinase, domain 1"/>
    <property type="match status" value="1"/>
</dbReference>
<evidence type="ECO:0000256" key="1">
    <source>
        <dbReference type="ARBA" id="ARBA00022679"/>
    </source>
</evidence>
<accession>A0A087BM92</accession>
<dbReference type="eggNOG" id="COG0515">
    <property type="taxonomic scope" value="Bacteria"/>
</dbReference>
<evidence type="ECO:0000313" key="9">
    <source>
        <dbReference type="Proteomes" id="UP000029014"/>
    </source>
</evidence>
<feature type="transmembrane region" description="Helical" evidence="6">
    <location>
        <begin position="283"/>
        <end position="307"/>
    </location>
</feature>